<gene>
    <name evidence="2" type="ORF">DdX_05703</name>
</gene>
<feature type="region of interest" description="Disordered" evidence="1">
    <location>
        <begin position="17"/>
        <end position="79"/>
    </location>
</feature>
<feature type="compositionally biased region" description="Polar residues" evidence="1">
    <location>
        <begin position="65"/>
        <end position="78"/>
    </location>
</feature>
<sequence length="458" mass="50282">MNAGRLDKLIERFLRKNSADSEQDSLRKAEENDFGKNSTNNSIARNRRFRRPPLRRTPENEPDEASSSINTDRVNQRYSSEEIDEQINEIDPNFPSTSTTFAQVFPQISNATDIINKDENNRSKAGVPDETGNQPGLLTPSSSDRSADNPMTQHAPFVASNRDFSSNAVTSTTATLNSSIVSPSVMTSGSSTHQDLSALNRVDSSRIPATRKFDLGVYNFGNREIGQNQPHPRVPNNPVKMELNSPDGSGCKSISSAYAYAAAANFAEFLSSNSGLSSAAAAVAASTNSPYSLMQHPISSINLRISISLSGLFSWKQLSQSIPTPNYMLYSIPTPHCIQMWSPVDFIVLSPFLSILGISSVFPILNPHPLSINTWSFLQQYKESPQRCAVRQNTPCVGSKSLISAYRIDWKEIFNKLSLYCGQPALVSHGYCIAANWSLVEMGRIDGDPQTVLDSLDN</sequence>
<feature type="compositionally biased region" description="Basic residues" evidence="1">
    <location>
        <begin position="45"/>
        <end position="54"/>
    </location>
</feature>
<accession>A0AAD4N7Q5</accession>
<keyword evidence="3" id="KW-1185">Reference proteome</keyword>
<name>A0AAD4N7Q5_9BILA</name>
<feature type="compositionally biased region" description="Polar residues" evidence="1">
    <location>
        <begin position="131"/>
        <end position="152"/>
    </location>
</feature>
<evidence type="ECO:0000313" key="2">
    <source>
        <dbReference type="EMBL" id="KAI1720317.1"/>
    </source>
</evidence>
<organism evidence="2 3">
    <name type="scientific">Ditylenchus destructor</name>
    <dbReference type="NCBI Taxonomy" id="166010"/>
    <lineage>
        <taxon>Eukaryota</taxon>
        <taxon>Metazoa</taxon>
        <taxon>Ecdysozoa</taxon>
        <taxon>Nematoda</taxon>
        <taxon>Chromadorea</taxon>
        <taxon>Rhabditida</taxon>
        <taxon>Tylenchina</taxon>
        <taxon>Tylenchomorpha</taxon>
        <taxon>Sphaerularioidea</taxon>
        <taxon>Anguinidae</taxon>
        <taxon>Anguininae</taxon>
        <taxon>Ditylenchus</taxon>
    </lineage>
</organism>
<feature type="region of interest" description="Disordered" evidence="1">
    <location>
        <begin position="113"/>
        <end position="159"/>
    </location>
</feature>
<proteinExistence type="predicted"/>
<reference evidence="2" key="1">
    <citation type="submission" date="2022-01" db="EMBL/GenBank/DDBJ databases">
        <title>Genome Sequence Resource for Two Populations of Ditylenchus destructor, the Migratory Endoparasitic Phytonematode.</title>
        <authorList>
            <person name="Zhang H."/>
            <person name="Lin R."/>
            <person name="Xie B."/>
        </authorList>
    </citation>
    <scope>NUCLEOTIDE SEQUENCE</scope>
    <source>
        <strain evidence="2">BazhouSP</strain>
    </source>
</reference>
<feature type="compositionally biased region" description="Basic and acidic residues" evidence="1">
    <location>
        <begin position="17"/>
        <end position="34"/>
    </location>
</feature>
<dbReference type="Proteomes" id="UP001201812">
    <property type="component" value="Unassembled WGS sequence"/>
</dbReference>
<dbReference type="AlphaFoldDB" id="A0AAD4N7Q5"/>
<protein>
    <submittedName>
        <fullName evidence="2">Uncharacterized protein</fullName>
    </submittedName>
</protein>
<evidence type="ECO:0000256" key="1">
    <source>
        <dbReference type="SAM" id="MobiDB-lite"/>
    </source>
</evidence>
<comment type="caution">
    <text evidence="2">The sequence shown here is derived from an EMBL/GenBank/DDBJ whole genome shotgun (WGS) entry which is preliminary data.</text>
</comment>
<evidence type="ECO:0000313" key="3">
    <source>
        <dbReference type="Proteomes" id="UP001201812"/>
    </source>
</evidence>
<dbReference type="EMBL" id="JAKKPZ010000006">
    <property type="protein sequence ID" value="KAI1720317.1"/>
    <property type="molecule type" value="Genomic_DNA"/>
</dbReference>
<feature type="compositionally biased region" description="Polar residues" evidence="1">
    <location>
        <begin position="35"/>
        <end position="44"/>
    </location>
</feature>